<evidence type="ECO:0000313" key="3">
    <source>
        <dbReference type="Proteomes" id="UP000712600"/>
    </source>
</evidence>
<organism evidence="2 3">
    <name type="scientific">Brassica cretica</name>
    <name type="common">Mustard</name>
    <dbReference type="NCBI Taxonomy" id="69181"/>
    <lineage>
        <taxon>Eukaryota</taxon>
        <taxon>Viridiplantae</taxon>
        <taxon>Streptophyta</taxon>
        <taxon>Embryophyta</taxon>
        <taxon>Tracheophyta</taxon>
        <taxon>Spermatophyta</taxon>
        <taxon>Magnoliopsida</taxon>
        <taxon>eudicotyledons</taxon>
        <taxon>Gunneridae</taxon>
        <taxon>Pentapetalae</taxon>
        <taxon>rosids</taxon>
        <taxon>malvids</taxon>
        <taxon>Brassicales</taxon>
        <taxon>Brassicaceae</taxon>
        <taxon>Brassiceae</taxon>
        <taxon>Brassica</taxon>
    </lineage>
</organism>
<feature type="region of interest" description="Disordered" evidence="1">
    <location>
        <begin position="1"/>
        <end position="62"/>
    </location>
</feature>
<dbReference type="Proteomes" id="UP000712600">
    <property type="component" value="Unassembled WGS sequence"/>
</dbReference>
<gene>
    <name evidence="2" type="ORF">F2Q69_00036613</name>
</gene>
<accession>A0A8S9SF78</accession>
<feature type="compositionally biased region" description="Polar residues" evidence="1">
    <location>
        <begin position="47"/>
        <end position="62"/>
    </location>
</feature>
<dbReference type="EMBL" id="QGKX02000004">
    <property type="protein sequence ID" value="KAF3598685.1"/>
    <property type="molecule type" value="Genomic_DNA"/>
</dbReference>
<proteinExistence type="predicted"/>
<comment type="caution">
    <text evidence="2">The sequence shown here is derived from an EMBL/GenBank/DDBJ whole genome shotgun (WGS) entry which is preliminary data.</text>
</comment>
<evidence type="ECO:0000313" key="2">
    <source>
        <dbReference type="EMBL" id="KAF3598685.1"/>
    </source>
</evidence>
<protein>
    <submittedName>
        <fullName evidence="2">Uncharacterized protein</fullName>
    </submittedName>
</protein>
<sequence>MTFGLPDSFVDGGASKPERRPAKKSSKFGIGTSLVPLPSPKARSGSHPGSMQSSTENSRSTRSISFPFEEFSPVATVGAASGPWSSGSESLPFSPPKAGLGFTNLNAFRTLFGVKEVQKKGPFLSRSLTAIMSSGNGARGLVK</sequence>
<name>A0A8S9SF78_BRACR</name>
<reference evidence="2" key="1">
    <citation type="submission" date="2019-12" db="EMBL/GenBank/DDBJ databases">
        <title>Genome sequencing and annotation of Brassica cretica.</title>
        <authorList>
            <person name="Studholme D.J."/>
            <person name="Sarris P."/>
        </authorList>
    </citation>
    <scope>NUCLEOTIDE SEQUENCE</scope>
    <source>
        <strain evidence="2">PFS-109/04</strain>
        <tissue evidence="2">Leaf</tissue>
    </source>
</reference>
<dbReference type="AlphaFoldDB" id="A0A8S9SF78"/>
<evidence type="ECO:0000256" key="1">
    <source>
        <dbReference type="SAM" id="MobiDB-lite"/>
    </source>
</evidence>